<name>A0A0G0L2Q7_9BACT</name>
<dbReference type="Pfam" id="PF13480">
    <property type="entry name" value="Acetyltransf_6"/>
    <property type="match status" value="1"/>
</dbReference>
<sequence length="361" mass="42989">MKNQKVKLYNKLDKDLITQWKLLWNHSEFAHPFNSLEWFKVCLEVFKIGKFFIFTLERQKEVEAIFPLVSISHYGVRVFASPGGKYLDKSTLLVKKRGNKTVSILFDTLSRYGNLYLAELDEYMLDPIVKNSDNFFALRSGVTPYIVINPNPLRFLSKKQKSKILNRYKRFENDLKYEHDSKKPHTVINLDLISSKAQKGKATFSDKYSQLLLKKCKKLMPENFLIHLLSYKNNPIIYAAGFVWKKNYLGVWTAYHPDFKHLLPGKILLYKLLNKLQSDGVENFWFGRGDSTLKKEFTPYKDQQYDLYFTKNKFIKYWWKSLYYLKKFVLEHENYYAFYLRLKRYITRSHGFNLKIKGALL</sequence>
<dbReference type="SUPFAM" id="SSF55729">
    <property type="entry name" value="Acyl-CoA N-acyltransferases (Nat)"/>
    <property type="match status" value="1"/>
</dbReference>
<dbReference type="InterPro" id="IPR016181">
    <property type="entry name" value="Acyl_CoA_acyltransferase"/>
</dbReference>
<evidence type="ECO:0000259" key="1">
    <source>
        <dbReference type="Pfam" id="PF13480"/>
    </source>
</evidence>
<dbReference type="STRING" id="1618570.UT08_C0001G0119"/>
<comment type="caution">
    <text evidence="2">The sequence shown here is derived from an EMBL/GenBank/DDBJ whole genome shotgun (WGS) entry which is preliminary data.</text>
</comment>
<dbReference type="Gene3D" id="3.40.630.30">
    <property type="match status" value="1"/>
</dbReference>
<accession>A0A0G0L2Q7</accession>
<dbReference type="EMBL" id="LBVL01000001">
    <property type="protein sequence ID" value="KKQ86253.1"/>
    <property type="molecule type" value="Genomic_DNA"/>
</dbReference>
<gene>
    <name evidence="2" type="ORF">UT08_C0001G0119</name>
</gene>
<dbReference type="InterPro" id="IPR038740">
    <property type="entry name" value="BioF2-like_GNAT_dom"/>
</dbReference>
<organism evidence="2 3">
    <name type="scientific">Candidatus Woesebacteria bacterium GW2011_GWB1_38_8</name>
    <dbReference type="NCBI Taxonomy" id="1618570"/>
    <lineage>
        <taxon>Bacteria</taxon>
        <taxon>Candidatus Woeseibacteriota</taxon>
    </lineage>
</organism>
<feature type="domain" description="BioF2-like acetyltransferase" evidence="1">
    <location>
        <begin position="197"/>
        <end position="294"/>
    </location>
</feature>
<reference evidence="2 3" key="1">
    <citation type="journal article" date="2015" name="Nature">
        <title>rRNA introns, odd ribosomes, and small enigmatic genomes across a large radiation of phyla.</title>
        <authorList>
            <person name="Brown C.T."/>
            <person name="Hug L.A."/>
            <person name="Thomas B.C."/>
            <person name="Sharon I."/>
            <person name="Castelle C.J."/>
            <person name="Singh A."/>
            <person name="Wilkins M.J."/>
            <person name="Williams K.H."/>
            <person name="Banfield J.F."/>
        </authorList>
    </citation>
    <scope>NUCLEOTIDE SEQUENCE [LARGE SCALE GENOMIC DNA]</scope>
</reference>
<protein>
    <recommendedName>
        <fullName evidence="1">BioF2-like acetyltransferase domain-containing protein</fullName>
    </recommendedName>
</protein>
<dbReference type="Proteomes" id="UP000034081">
    <property type="component" value="Unassembled WGS sequence"/>
</dbReference>
<dbReference type="AlphaFoldDB" id="A0A0G0L2Q7"/>
<proteinExistence type="predicted"/>
<evidence type="ECO:0000313" key="3">
    <source>
        <dbReference type="Proteomes" id="UP000034081"/>
    </source>
</evidence>
<evidence type="ECO:0000313" key="2">
    <source>
        <dbReference type="EMBL" id="KKQ86253.1"/>
    </source>
</evidence>